<gene>
    <name evidence="1" type="primary">thiS</name>
    <name evidence="1" type="ORF">I6G29_04375</name>
    <name evidence="2" type="ORF">NCTC11997_00926</name>
</gene>
<sequence>MITVKVNGEDKQLPTGTQLAQLIDILLQEAGQEPDPALLATAVNEVFIPRQQRAEYFLKENDEVFTFSPITGG</sequence>
<dbReference type="Pfam" id="PF02597">
    <property type="entry name" value="ThiS"/>
    <property type="match status" value="1"/>
</dbReference>
<evidence type="ECO:0000313" key="1">
    <source>
        <dbReference type="EMBL" id="QPT40812.1"/>
    </source>
</evidence>
<dbReference type="NCBIfam" id="TIGR01683">
    <property type="entry name" value="thiS"/>
    <property type="match status" value="1"/>
</dbReference>
<evidence type="ECO:0000313" key="2">
    <source>
        <dbReference type="EMBL" id="SUA52834.1"/>
    </source>
</evidence>
<evidence type="ECO:0000313" key="3">
    <source>
        <dbReference type="Proteomes" id="UP000254603"/>
    </source>
</evidence>
<organism evidence="2 3">
    <name type="scientific">Oligella ureolytica</name>
    <dbReference type="NCBI Taxonomy" id="90244"/>
    <lineage>
        <taxon>Bacteria</taxon>
        <taxon>Pseudomonadati</taxon>
        <taxon>Pseudomonadota</taxon>
        <taxon>Betaproteobacteria</taxon>
        <taxon>Burkholderiales</taxon>
        <taxon>Alcaligenaceae</taxon>
        <taxon>Oligella</taxon>
    </lineage>
</organism>
<dbReference type="STRING" id="1122619.GCA_000373745_00954"/>
<dbReference type="Proteomes" id="UP000254603">
    <property type="component" value="Unassembled WGS sequence"/>
</dbReference>
<dbReference type="EMBL" id="UGSB01000001">
    <property type="protein sequence ID" value="SUA52834.1"/>
    <property type="molecule type" value="Genomic_DNA"/>
</dbReference>
<dbReference type="SUPFAM" id="SSF54285">
    <property type="entry name" value="MoaD/ThiS"/>
    <property type="match status" value="1"/>
</dbReference>
<protein>
    <submittedName>
        <fullName evidence="2">Sulfur carrier protein ThiS</fullName>
    </submittedName>
</protein>
<dbReference type="AlphaFoldDB" id="A0A378XFM3"/>
<accession>A0A378XFM3</accession>
<dbReference type="InterPro" id="IPR016155">
    <property type="entry name" value="Mopterin_synth/thiamin_S_b"/>
</dbReference>
<dbReference type="Proteomes" id="UP000594903">
    <property type="component" value="Chromosome"/>
</dbReference>
<dbReference type="Gene3D" id="3.10.20.30">
    <property type="match status" value="1"/>
</dbReference>
<reference evidence="1 4" key="2">
    <citation type="submission" date="2020-12" db="EMBL/GenBank/DDBJ databases">
        <title>FDA dAtabase for Regulatory Grade micrObial Sequences (FDA-ARGOS): Supporting development and validation of Infectious Disease Dx tests.</title>
        <authorList>
            <person name="Sproer C."/>
            <person name="Gronow S."/>
            <person name="Severitt S."/>
            <person name="Schroder I."/>
            <person name="Tallon L."/>
            <person name="Sadzewicz L."/>
            <person name="Zhao X."/>
            <person name="Boylan J."/>
            <person name="Ott S."/>
            <person name="Bowen H."/>
            <person name="Vavikolanu K."/>
            <person name="Mehta A."/>
            <person name="Aluvathingal J."/>
            <person name="Nadendla S."/>
            <person name="Lowell S."/>
            <person name="Myers T."/>
            <person name="Yan Y."/>
            <person name="Sichtig H."/>
        </authorList>
    </citation>
    <scope>NUCLEOTIDE SEQUENCE [LARGE SCALE GENOMIC DNA]</scope>
    <source>
        <strain evidence="1 4">FDAARGOS_872</strain>
    </source>
</reference>
<dbReference type="OrthoDB" id="8688000at2"/>
<reference evidence="2 3" key="1">
    <citation type="submission" date="2018-06" db="EMBL/GenBank/DDBJ databases">
        <authorList>
            <consortium name="Pathogen Informatics"/>
            <person name="Doyle S."/>
        </authorList>
    </citation>
    <scope>NUCLEOTIDE SEQUENCE [LARGE SCALE GENOMIC DNA]</scope>
    <source>
        <strain evidence="2 3">NCTC11997</strain>
    </source>
</reference>
<proteinExistence type="predicted"/>
<dbReference type="InterPro" id="IPR012675">
    <property type="entry name" value="Beta-grasp_dom_sf"/>
</dbReference>
<dbReference type="CDD" id="cd00565">
    <property type="entry name" value="Ubl_ThiS"/>
    <property type="match status" value="1"/>
</dbReference>
<dbReference type="InterPro" id="IPR010035">
    <property type="entry name" value="Thi_S"/>
</dbReference>
<dbReference type="InterPro" id="IPR003749">
    <property type="entry name" value="ThiS/MoaD-like"/>
</dbReference>
<evidence type="ECO:0000313" key="4">
    <source>
        <dbReference type="Proteomes" id="UP000594903"/>
    </source>
</evidence>
<dbReference type="EMBL" id="CP065725">
    <property type="protein sequence ID" value="QPT40812.1"/>
    <property type="molecule type" value="Genomic_DNA"/>
</dbReference>
<name>A0A378XFM3_9BURK</name>
<dbReference type="RefSeq" id="WP_018574137.1">
    <property type="nucleotide sequence ID" value="NZ_CP065725.1"/>
</dbReference>
<keyword evidence="4" id="KW-1185">Reference proteome</keyword>